<dbReference type="InterPro" id="IPR000270">
    <property type="entry name" value="PB1_dom"/>
</dbReference>
<dbReference type="Gene3D" id="3.10.20.90">
    <property type="entry name" value="Phosphatidylinositol 3-kinase Catalytic Subunit, Chain A, domain 1"/>
    <property type="match status" value="1"/>
</dbReference>
<reference evidence="3 4" key="1">
    <citation type="journal article" date="2017" name="Mol. Plant">
        <title>The Genome of Medicinal Plant Macleaya cordata Provides New Insights into Benzylisoquinoline Alkaloids Metabolism.</title>
        <authorList>
            <person name="Liu X."/>
            <person name="Liu Y."/>
            <person name="Huang P."/>
            <person name="Ma Y."/>
            <person name="Qing Z."/>
            <person name="Tang Q."/>
            <person name="Cao H."/>
            <person name="Cheng P."/>
            <person name="Zheng Y."/>
            <person name="Yuan Z."/>
            <person name="Zhou Y."/>
            <person name="Liu J."/>
            <person name="Tang Z."/>
            <person name="Zhuo Y."/>
            <person name="Zhang Y."/>
            <person name="Yu L."/>
            <person name="Huang J."/>
            <person name="Yang P."/>
            <person name="Peng Q."/>
            <person name="Zhang J."/>
            <person name="Jiang W."/>
            <person name="Zhang Z."/>
            <person name="Lin K."/>
            <person name="Ro D.K."/>
            <person name="Chen X."/>
            <person name="Xiong X."/>
            <person name="Shang Y."/>
            <person name="Huang S."/>
            <person name="Zeng J."/>
        </authorList>
    </citation>
    <scope>NUCLEOTIDE SEQUENCE [LARGE SCALE GENOMIC DNA]</scope>
    <source>
        <strain evidence="4">cv. BLH2017</strain>
        <tissue evidence="3">Root</tissue>
    </source>
</reference>
<dbReference type="Proteomes" id="UP000195402">
    <property type="component" value="Unassembled WGS sequence"/>
</dbReference>
<dbReference type="OMA" id="ISDCEVC"/>
<dbReference type="CDD" id="cd06410">
    <property type="entry name" value="PB1_UP2"/>
    <property type="match status" value="1"/>
</dbReference>
<keyword evidence="4" id="KW-1185">Reference proteome</keyword>
<sequence>MENSYSSYADSGDSSPRSREIDCENHSWDEPASYKVKLMCSYGGKIQPRPHDNQLTYVGGETKILAVDRGIKFPGIINKVSVICDADVTLKYQLPGEDLDALVSVTNDEDLEHMMVEFDRLYRASTKPARLRLFLFPVKSSAPSSFGAKDPKTNQQWFVDALNSAQIQQSIDSSSSPPASETPSNPDFLFGLDKGFAPTSPVSKLQDPTLESTVLEPLPVEIPVRLDSGREDRYIGEEQVVSPVEIQRQIHELQRLQIGSQEQSVFYRNNDDNLTRAYPGDYYVPKIPENTVPVGGPLKVPVAPVPPSVSVPAAYWPERHITAPPPPVSGADHPVYLIPAPSGYYQPPTTVRKVAGQGYYAMPRDVYREPPVYNVAPQQAQQRMVAGYGESVGMVRPPVVGGGIAMADGSYTQVAYDSAGRQVYYTAAPGGVIPSSFPTVTAGGAMDLRQQIGPIISNQEGKIPIPKPTQASV</sequence>
<feature type="region of interest" description="Disordered" evidence="1">
    <location>
        <begin position="169"/>
        <end position="190"/>
    </location>
</feature>
<gene>
    <name evidence="3" type="ORF">BVC80_1605g4</name>
</gene>
<dbReference type="Pfam" id="PF00564">
    <property type="entry name" value="PB1"/>
    <property type="match status" value="1"/>
</dbReference>
<feature type="compositionally biased region" description="Low complexity" evidence="1">
    <location>
        <begin position="169"/>
        <end position="179"/>
    </location>
</feature>
<dbReference type="AlphaFoldDB" id="A0A200QAC2"/>
<evidence type="ECO:0000256" key="1">
    <source>
        <dbReference type="SAM" id="MobiDB-lite"/>
    </source>
</evidence>
<dbReference type="EMBL" id="MVGT01002614">
    <property type="protein sequence ID" value="OVA07317.1"/>
    <property type="molecule type" value="Genomic_DNA"/>
</dbReference>
<organism evidence="3 4">
    <name type="scientific">Macleaya cordata</name>
    <name type="common">Five-seeded plume-poppy</name>
    <name type="synonym">Bocconia cordata</name>
    <dbReference type="NCBI Taxonomy" id="56857"/>
    <lineage>
        <taxon>Eukaryota</taxon>
        <taxon>Viridiplantae</taxon>
        <taxon>Streptophyta</taxon>
        <taxon>Embryophyta</taxon>
        <taxon>Tracheophyta</taxon>
        <taxon>Spermatophyta</taxon>
        <taxon>Magnoliopsida</taxon>
        <taxon>Ranunculales</taxon>
        <taxon>Papaveraceae</taxon>
        <taxon>Papaveroideae</taxon>
        <taxon>Macleaya</taxon>
    </lineage>
</organism>
<dbReference type="PANTHER" id="PTHR31066:SF85">
    <property type="entry name" value="OS02G0809100 PROTEIN"/>
    <property type="match status" value="1"/>
</dbReference>
<protein>
    <submittedName>
        <fullName evidence="3">Phox/Bem1p</fullName>
    </submittedName>
</protein>
<evidence type="ECO:0000259" key="2">
    <source>
        <dbReference type="SMART" id="SM00666"/>
    </source>
</evidence>
<feature type="domain" description="PB1" evidence="2">
    <location>
        <begin position="50"/>
        <end position="138"/>
    </location>
</feature>
<dbReference type="SMART" id="SM00666">
    <property type="entry name" value="PB1"/>
    <property type="match status" value="1"/>
</dbReference>
<name>A0A200QAC2_MACCD</name>
<dbReference type="InParanoid" id="A0A200QAC2"/>
<accession>A0A200QAC2</accession>
<dbReference type="FunCoup" id="A0A200QAC2">
    <property type="interactions" value="1099"/>
</dbReference>
<dbReference type="STRING" id="56857.A0A200QAC2"/>
<evidence type="ECO:0000313" key="4">
    <source>
        <dbReference type="Proteomes" id="UP000195402"/>
    </source>
</evidence>
<dbReference type="FunFam" id="3.10.20.90:FF:000058">
    <property type="entry name" value="Octicosapeptide/phox/Bem1p domain kinase superfamily protein"/>
    <property type="match status" value="1"/>
</dbReference>
<proteinExistence type="predicted"/>
<dbReference type="SUPFAM" id="SSF54277">
    <property type="entry name" value="CAD &amp; PB1 domains"/>
    <property type="match status" value="1"/>
</dbReference>
<feature type="region of interest" description="Disordered" evidence="1">
    <location>
        <begin position="1"/>
        <end position="24"/>
    </location>
</feature>
<dbReference type="InterPro" id="IPR053198">
    <property type="entry name" value="Gynoecium_Dev_Regulator"/>
</dbReference>
<evidence type="ECO:0000313" key="3">
    <source>
        <dbReference type="EMBL" id="OVA07317.1"/>
    </source>
</evidence>
<feature type="compositionally biased region" description="Low complexity" evidence="1">
    <location>
        <begin position="1"/>
        <end position="15"/>
    </location>
</feature>
<comment type="caution">
    <text evidence="3">The sequence shown here is derived from an EMBL/GenBank/DDBJ whole genome shotgun (WGS) entry which is preliminary data.</text>
</comment>
<dbReference type="OrthoDB" id="1938580at2759"/>
<dbReference type="PANTHER" id="PTHR31066">
    <property type="entry name" value="OS05G0427100 PROTEIN-RELATED"/>
    <property type="match status" value="1"/>
</dbReference>